<organism evidence="15 16">
    <name type="scientific">Pocillopora meandrina</name>
    <dbReference type="NCBI Taxonomy" id="46732"/>
    <lineage>
        <taxon>Eukaryota</taxon>
        <taxon>Metazoa</taxon>
        <taxon>Cnidaria</taxon>
        <taxon>Anthozoa</taxon>
        <taxon>Hexacorallia</taxon>
        <taxon>Scleractinia</taxon>
        <taxon>Astrocoeniina</taxon>
        <taxon>Pocilloporidae</taxon>
        <taxon>Pocillopora</taxon>
    </lineage>
</organism>
<feature type="transmembrane region" description="Helical" evidence="11">
    <location>
        <begin position="1759"/>
        <end position="1781"/>
    </location>
</feature>
<dbReference type="GO" id="GO:0005509">
    <property type="term" value="F:calcium ion binding"/>
    <property type="evidence" value="ECO:0007669"/>
    <property type="project" value="InterPro"/>
</dbReference>
<dbReference type="InterPro" id="IPR000203">
    <property type="entry name" value="GPS"/>
</dbReference>
<evidence type="ECO:0000256" key="4">
    <source>
        <dbReference type="ARBA" id="ARBA00022729"/>
    </source>
</evidence>
<keyword evidence="16" id="KW-1185">Reference proteome</keyword>
<dbReference type="Pfam" id="PF01825">
    <property type="entry name" value="GPS"/>
    <property type="match status" value="1"/>
</dbReference>
<evidence type="ECO:0000313" key="15">
    <source>
        <dbReference type="EMBL" id="CAH3156453.1"/>
    </source>
</evidence>
<dbReference type="InterPro" id="IPR014010">
    <property type="entry name" value="REJ_dom"/>
</dbReference>
<evidence type="ECO:0008006" key="17">
    <source>
        <dbReference type="Google" id="ProtNLM"/>
    </source>
</evidence>
<comment type="caution">
    <text evidence="10">Lacks conserved residue(s) required for the propagation of feature annotation.</text>
</comment>
<dbReference type="Pfam" id="PF02010">
    <property type="entry name" value="REJ"/>
    <property type="match status" value="1"/>
</dbReference>
<keyword evidence="4" id="KW-0732">Signal</keyword>
<evidence type="ECO:0000259" key="13">
    <source>
        <dbReference type="PROSITE" id="PS50221"/>
    </source>
</evidence>
<evidence type="ECO:0000256" key="2">
    <source>
        <dbReference type="ARBA" id="ARBA00007200"/>
    </source>
</evidence>
<dbReference type="PANTHER" id="PTHR10877:SF150">
    <property type="entry name" value="REJ DOMAIN-CONTAINING PROTEIN"/>
    <property type="match status" value="1"/>
</dbReference>
<evidence type="ECO:0000256" key="1">
    <source>
        <dbReference type="ARBA" id="ARBA00004141"/>
    </source>
</evidence>
<dbReference type="Gene3D" id="2.60.60.20">
    <property type="entry name" value="PLAT/LH2 domain"/>
    <property type="match status" value="1"/>
</dbReference>
<feature type="transmembrane region" description="Helical" evidence="11">
    <location>
        <begin position="1888"/>
        <end position="1910"/>
    </location>
</feature>
<feature type="transmembrane region" description="Helical" evidence="11">
    <location>
        <begin position="1425"/>
        <end position="1448"/>
    </location>
</feature>
<protein>
    <recommendedName>
        <fullName evidence="17">Polycystic kidney disease protein 1-like 2</fullName>
    </recommendedName>
</protein>
<dbReference type="InterPro" id="IPR003915">
    <property type="entry name" value="PKD_2"/>
</dbReference>
<feature type="disulfide bond" evidence="9">
    <location>
        <begin position="1611"/>
        <end position="1623"/>
    </location>
</feature>
<evidence type="ECO:0000256" key="10">
    <source>
        <dbReference type="PROSITE-ProRule" id="PRU00152"/>
    </source>
</evidence>
<comment type="similarity">
    <text evidence="2">Belongs to the polycystin family.</text>
</comment>
<comment type="subcellular location">
    <subcellularLocation>
        <location evidence="1">Membrane</location>
        <topology evidence="1">Multi-pass membrane protein</topology>
    </subcellularLocation>
</comment>
<dbReference type="Pfam" id="PF08016">
    <property type="entry name" value="PKD_channel"/>
    <property type="match status" value="1"/>
</dbReference>
<evidence type="ECO:0000256" key="9">
    <source>
        <dbReference type="PIRSR" id="PIRSR603915-2"/>
    </source>
</evidence>
<feature type="transmembrane region" description="Helical" evidence="11">
    <location>
        <begin position="1269"/>
        <end position="1290"/>
    </location>
</feature>
<feature type="transmembrane region" description="Helical" evidence="11">
    <location>
        <begin position="1310"/>
        <end position="1331"/>
    </location>
</feature>
<dbReference type="GO" id="GO:0005262">
    <property type="term" value="F:calcium channel activity"/>
    <property type="evidence" value="ECO:0007669"/>
    <property type="project" value="TreeGrafter"/>
</dbReference>
<proteinExistence type="inferred from homology"/>
<dbReference type="GO" id="GO:0050982">
    <property type="term" value="P:detection of mechanical stimulus"/>
    <property type="evidence" value="ECO:0007669"/>
    <property type="project" value="TreeGrafter"/>
</dbReference>
<feature type="transmembrane region" description="Helical" evidence="11">
    <location>
        <begin position="1061"/>
        <end position="1081"/>
    </location>
</feature>
<dbReference type="SUPFAM" id="SSF49723">
    <property type="entry name" value="Lipase/lipooxygenase domain (PLAT/LH2 domain)"/>
    <property type="match status" value="1"/>
</dbReference>
<feature type="domain" description="PLAT" evidence="12">
    <location>
        <begin position="1106"/>
        <end position="1223"/>
    </location>
</feature>
<keyword evidence="7" id="KW-1015">Disulfide bond</keyword>
<evidence type="ECO:0000313" key="16">
    <source>
        <dbReference type="Proteomes" id="UP001159428"/>
    </source>
</evidence>
<dbReference type="InterPro" id="IPR036392">
    <property type="entry name" value="PLAT/LH2_dom_sf"/>
</dbReference>
<dbReference type="InterPro" id="IPR001024">
    <property type="entry name" value="PLAT/LH2_dom"/>
</dbReference>
<keyword evidence="3 11" id="KW-0812">Transmembrane</keyword>
<feature type="transmembrane region" description="Helical" evidence="11">
    <location>
        <begin position="1946"/>
        <end position="1971"/>
    </location>
</feature>
<sequence length="2115" mass="238661">MAMNELNSITISEHVIVEIPVNVSCLLIKNLGPFDNIYQNDSIEIKLNVSDGSNPEFLFILGNGINLTQRSTELVYSYPQSGLKNISAVRFRVFITKIDCKATDQKDIIWTVSEVSSLPKNKSGTHTVLNPDNKKLEELTIQKKTLTYGVYMIRCNVSMREQYDVYSIEEGFIEIQGNALIAIIEGGSLIQKAFGKPYVLDGSDSRDPDDAEPNLQYYWLCQNASWEIQEDLMSMTSETYLLNVSDYNASTFCHRSRNGTLMKGGSSIEIHTGTLGLHSSYAVALFVFKTVNNHFRISSFTQVVKIVDGDPPVIKIRCKRNCGATVNAAERFLLEAQIDPLESLNTLQERYQWNVYEKIEEGETFAWTKFKDTDASNVNHIYFLENTLKPGRSYKVSVIGMIHGRADGYSELDFYVNIPPRGGSCFVDKSEGYSDETSFLFECKEWADEDLPLSYEFMYYTRYGVVFLLYDDISPVFVTKLPLGEVEKNFTLNLQVKVIDAHGTYNTTKIDVQVLLGTNKQNETLSKFQNFAIKSLSSLMEEGKTQEATREMNAIASVLNAFAMQNGTTEKEERKQLRATMATVLANKTASSLSDVKQLGSALNQVTLIRDEVPVDIQEISLKSFKDMADLIDKKSHDKATSTSLINDTAIIVGSGLVNVIMASSDSARLYGEYPSQDSQPYSNNTVEKARVIARDAMATLGNVTDALSSLTILGEEPLIMSVPRMSMVLQKMRSDIIGEHTVGNGQVSVHLPNLTEVFGGISANGYVDLQVLVFPSNPFTWDSTASTISSHILTVMLKDEKKTELNVSSLKNEISLIIPQNIKLLLEPSPAFMNGGNGSIRYHKFDITKVEHPMSFRIKPSKNDVFFAIYWGYQERPEMGDHNLVTVLPDFSSCSVLDGSLETCEYDPYTVFISGSSIPRSGEYYLGIRSYRASNGTRSRVRRSCFDGARIKRSCITYKDPPPRPTTDPRGEYKLQVPFYDADKDVNYTVNSFTSPCKFWDVKNETWSSKGCKVGNKTRIDQVHCLCTHLTSFGGGFIQAPNPIDFDKVFEGFKNLSDNVAVLATIVTAFAIYILMVLWLRRMDKRDKLIGIPTTIQTHEGVPLNSYEIIIQTGSWRGSGTTANVFIVLVGENGESNPIALRDENKSLFTRGSTNEFLVSIPENLGKLLYLTVWHDLSGINSSWYLSYVIIRENKTREQYIFACDHWLALERGDGSVRRVIPVSDKKELTSFGILFRTKTSKDIFDGHLWISVVGKPSKSNFTRVQRLTCCMSLLFSAMITNAMFYNIGNKSDDSTVSIGPFSLSLRQIIIGIQSSLIALPINIIVLQIFRNLKQKKTTSSKYKRPFPFRRNAVFVSDEWSDKDAPMEPIQETSGGRLPHWLIYIAYPLCFLIVMTAALFTLFYSMQWGKEISNKWLSSMLVSFFQDAFITQPLKIFLAALVISSILKKLPGDFTEGPFAGRKTSIVDPKPTAFDREEAIKRPLFMSKPPDETLVEKARKYKLNELKAFRILRENILHLLFLSSLLVISYSTRDPDAFTQSRYLRYVFGEQANDIRSLWSFLETGLLPFVFDKKWYNGDEDKLDGFTEDKYLYIIGMPRLRQLRSKKVNCESEYSQDLNMSCSGSYSVIDEEKDFYLPGWIKKGDLSFSACPASWRYQTALKLDGLPFWGSKTIYSGGGYTADLGYFMEQAREVISDLQTYKWVDQFTRAIFVELSVFNAPANLFSSVTYLVEFTGTGGSSTYLKVDTFRLYQHVGPWTAAVALSEFVAVVTVAIALYVACKKISRERKGFFKKAWNVVDAAQIGLSISAIALFFIRLMNANWTIAKVQENPFVFVSFHYAMKWDEVSTYVMGAIVFIATLKFLQLLSFNRHIAVLSHTISRAAVELLPLGMEVLLTIFAFNIFAYVVFGSRVEGFNNFITTCETTLAMTLGKAYFMELSDSEAVLGPLFFAMFVITMQFFLINMILAVIMDTYNEVNAEIDENSPEYEMAGFLLCYLKSFFGDHSEFKAGDEVWRKSKEKGNKTVKTKSVKENLLVLKEQRNLLKERLKSLQTLDKDVADSELSFVERWHAICISADYETDAKLLEVMTFYLGHETDCSIELSVSDNEADAFA</sequence>
<feature type="transmembrane region" description="Helical" evidence="11">
    <location>
        <begin position="1382"/>
        <end position="1405"/>
    </location>
</feature>
<feature type="domain" description="GAIN-B" evidence="13">
    <location>
        <begin position="891"/>
        <end position="1046"/>
    </location>
</feature>
<evidence type="ECO:0000256" key="7">
    <source>
        <dbReference type="ARBA" id="ARBA00023157"/>
    </source>
</evidence>
<dbReference type="Gene3D" id="1.10.287.70">
    <property type="match status" value="1"/>
</dbReference>
<accession>A0AAU9XUR1</accession>
<dbReference type="Proteomes" id="UP001159428">
    <property type="component" value="Unassembled WGS sequence"/>
</dbReference>
<dbReference type="PRINTS" id="PR01433">
    <property type="entry name" value="POLYCYSTIN2"/>
</dbReference>
<dbReference type="InterPro" id="IPR051223">
    <property type="entry name" value="Polycystin"/>
</dbReference>
<dbReference type="InterPro" id="IPR046338">
    <property type="entry name" value="GAIN_dom_sf"/>
</dbReference>
<dbReference type="PROSITE" id="PS50221">
    <property type="entry name" value="GAIN_B"/>
    <property type="match status" value="1"/>
</dbReference>
<evidence type="ECO:0000259" key="12">
    <source>
        <dbReference type="PROSITE" id="PS50095"/>
    </source>
</evidence>
<feature type="transmembrane region" description="Helical" evidence="11">
    <location>
        <begin position="1802"/>
        <end position="1820"/>
    </location>
</feature>
<evidence type="ECO:0000259" key="14">
    <source>
        <dbReference type="PROSITE" id="PS51111"/>
    </source>
</evidence>
<comment type="caution">
    <text evidence="15">The sequence shown here is derived from an EMBL/GenBank/DDBJ whole genome shotgun (WGS) entry which is preliminary data.</text>
</comment>
<reference evidence="15 16" key="1">
    <citation type="submission" date="2022-05" db="EMBL/GenBank/DDBJ databases">
        <authorList>
            <consortium name="Genoscope - CEA"/>
            <person name="William W."/>
        </authorList>
    </citation>
    <scope>NUCLEOTIDE SEQUENCE [LARGE SCALE GENOMIC DNA]</scope>
</reference>
<name>A0AAU9XUR1_9CNID</name>
<dbReference type="GO" id="GO:0016020">
    <property type="term" value="C:membrane"/>
    <property type="evidence" value="ECO:0007669"/>
    <property type="project" value="UniProtKB-SubCell"/>
</dbReference>
<dbReference type="EMBL" id="CALNXJ010000061">
    <property type="protein sequence ID" value="CAH3156453.1"/>
    <property type="molecule type" value="Genomic_DNA"/>
</dbReference>
<dbReference type="Gene3D" id="2.60.220.50">
    <property type="match status" value="1"/>
</dbReference>
<dbReference type="PROSITE" id="PS51111">
    <property type="entry name" value="REJ"/>
    <property type="match status" value="1"/>
</dbReference>
<evidence type="ECO:0000256" key="3">
    <source>
        <dbReference type="ARBA" id="ARBA00022692"/>
    </source>
</evidence>
<feature type="domain" description="REJ" evidence="14">
    <location>
        <begin position="173"/>
        <end position="779"/>
    </location>
</feature>
<dbReference type="InterPro" id="IPR002859">
    <property type="entry name" value="PKD/REJ-like"/>
</dbReference>
<gene>
    <name evidence="15" type="ORF">PMEA_00029471</name>
</gene>
<dbReference type="PROSITE" id="PS50095">
    <property type="entry name" value="PLAT"/>
    <property type="match status" value="1"/>
</dbReference>
<evidence type="ECO:0000256" key="11">
    <source>
        <dbReference type="SAM" id="Phobius"/>
    </source>
</evidence>
<dbReference type="InterPro" id="IPR046791">
    <property type="entry name" value="Polycystin_dom"/>
</dbReference>
<keyword evidence="5 11" id="KW-1133">Transmembrane helix</keyword>
<dbReference type="InterPro" id="IPR013122">
    <property type="entry name" value="PKD1_2_channel"/>
</dbReference>
<dbReference type="Pfam" id="PF20519">
    <property type="entry name" value="Polycystin_dom"/>
    <property type="match status" value="1"/>
</dbReference>
<evidence type="ECO:0000256" key="6">
    <source>
        <dbReference type="ARBA" id="ARBA00023136"/>
    </source>
</evidence>
<feature type="transmembrane region" description="Helical" evidence="11">
    <location>
        <begin position="1848"/>
        <end position="1868"/>
    </location>
</feature>
<dbReference type="SMART" id="SM00308">
    <property type="entry name" value="LH2"/>
    <property type="match status" value="1"/>
</dbReference>
<dbReference type="Pfam" id="PF01477">
    <property type="entry name" value="PLAT"/>
    <property type="match status" value="1"/>
</dbReference>
<evidence type="ECO:0000256" key="5">
    <source>
        <dbReference type="ARBA" id="ARBA00022989"/>
    </source>
</evidence>
<evidence type="ECO:0000256" key="8">
    <source>
        <dbReference type="ARBA" id="ARBA00023180"/>
    </source>
</evidence>
<dbReference type="InterPro" id="IPR057244">
    <property type="entry name" value="GAIN_B"/>
</dbReference>
<dbReference type="PANTHER" id="PTHR10877">
    <property type="entry name" value="POLYCYSTIN FAMILY MEMBER"/>
    <property type="match status" value="1"/>
</dbReference>
<dbReference type="SMART" id="SM00303">
    <property type="entry name" value="GPS"/>
    <property type="match status" value="1"/>
</dbReference>
<keyword evidence="8" id="KW-0325">Glycoprotein</keyword>
<keyword evidence="6 11" id="KW-0472">Membrane</keyword>